<accession>A0A4R8T8Y5</accession>
<reference evidence="3 4" key="1">
    <citation type="submission" date="2018-11" db="EMBL/GenBank/DDBJ databases">
        <title>Genome sequence and assembly of Colletotrichum sidae.</title>
        <authorList>
            <person name="Gan P."/>
            <person name="Shirasu K."/>
        </authorList>
    </citation>
    <scope>NUCLEOTIDE SEQUENCE [LARGE SCALE GENOMIC DNA]</scope>
    <source>
        <strain evidence="3 4">CBS 518.97</strain>
    </source>
</reference>
<feature type="compositionally biased region" description="Pro residues" evidence="2">
    <location>
        <begin position="187"/>
        <end position="201"/>
    </location>
</feature>
<feature type="region of interest" description="Disordered" evidence="2">
    <location>
        <begin position="1"/>
        <end position="241"/>
    </location>
</feature>
<protein>
    <submittedName>
        <fullName evidence="3">Uncharacterized protein</fullName>
    </submittedName>
</protein>
<dbReference type="Proteomes" id="UP000295604">
    <property type="component" value="Unassembled WGS sequence"/>
</dbReference>
<evidence type="ECO:0000256" key="1">
    <source>
        <dbReference type="SAM" id="Coils"/>
    </source>
</evidence>
<feature type="region of interest" description="Disordered" evidence="2">
    <location>
        <begin position="399"/>
        <end position="427"/>
    </location>
</feature>
<proteinExistence type="predicted"/>
<feature type="compositionally biased region" description="Basic and acidic residues" evidence="2">
    <location>
        <begin position="399"/>
        <end position="413"/>
    </location>
</feature>
<dbReference type="AlphaFoldDB" id="A0A4R8T8Y5"/>
<dbReference type="EMBL" id="QAPF01000178">
    <property type="protein sequence ID" value="TEA13978.1"/>
    <property type="molecule type" value="Genomic_DNA"/>
</dbReference>
<comment type="caution">
    <text evidence="3">The sequence shown here is derived from an EMBL/GenBank/DDBJ whole genome shotgun (WGS) entry which is preliminary data.</text>
</comment>
<keyword evidence="1" id="KW-0175">Coiled coil</keyword>
<keyword evidence="4" id="KW-1185">Reference proteome</keyword>
<evidence type="ECO:0000313" key="4">
    <source>
        <dbReference type="Proteomes" id="UP000295604"/>
    </source>
</evidence>
<feature type="region of interest" description="Disordered" evidence="2">
    <location>
        <begin position="582"/>
        <end position="614"/>
    </location>
</feature>
<organism evidence="3 4">
    <name type="scientific">Colletotrichum sidae</name>
    <dbReference type="NCBI Taxonomy" id="1347389"/>
    <lineage>
        <taxon>Eukaryota</taxon>
        <taxon>Fungi</taxon>
        <taxon>Dikarya</taxon>
        <taxon>Ascomycota</taxon>
        <taxon>Pezizomycotina</taxon>
        <taxon>Sordariomycetes</taxon>
        <taxon>Hypocreomycetidae</taxon>
        <taxon>Glomerellales</taxon>
        <taxon>Glomerellaceae</taxon>
        <taxon>Colletotrichum</taxon>
        <taxon>Colletotrichum orbiculare species complex</taxon>
    </lineage>
</organism>
<feature type="compositionally biased region" description="Low complexity" evidence="2">
    <location>
        <begin position="597"/>
        <end position="607"/>
    </location>
</feature>
<gene>
    <name evidence="3" type="ORF">C8034_v006896</name>
</gene>
<feature type="compositionally biased region" description="Polar residues" evidence="2">
    <location>
        <begin position="1"/>
        <end position="11"/>
    </location>
</feature>
<evidence type="ECO:0000256" key="2">
    <source>
        <dbReference type="SAM" id="MobiDB-lite"/>
    </source>
</evidence>
<sequence>MAGNDTTPGNQSPDSRPRSRPPSEDGQPDLVATVPPDAAANPNSEAHDVRLQSPSPPPAGLAKGPTQTPPIEHDDSLSQESPSPRRQHNVTRASEDLAETPTSGGDGPASAGPPPDPAADGAFSGAHFVIHSIDDPRDSPEEDSGQSSSEAEDGPGTQAFLERTMAGLRQQAGQDWYDSDASFAGFQPPPFGGGPPPPNPRPDFSAYSIDSQVIESDDEKTPIADPGETKTPGLSIPVKVPPPGSHQRLRLFVRPQRLVDAEVRDIVTLYNELFSVCDETKESLLPRTYRYPDYTRDEAARRRKAEFEQKTGESMSADDFYSVFDLETSTDGMHFALQEWMQGRNWIKVDYVNRIIHQIGRMMYTSAREEARLRLRTKMESEYLKSKLKDCEKRCARAREQRERADKSEKPGEPAKPAKPAGQKDEGGIIANIRNSWQRVGELLGFQDDYIRTRIHLWADAKEVGRRMAESFEAWVRLHRDFISLLDERRELDDGIEGGEGIYVDDLERLRDVDDRLHQLFRDLRFWLRDRVRNVVDWIRLDGEDTDRTMEGLEAMQTNFPLEEGILIEAFDDLRSTADAEYAKRREQARSAADARPATSPFSAKAPASPPAVIEESWDRVDYVRQAHDHTRADSDTSMDVASGDSTAASDALAGLPSQLATARPPTAPCGQCPALIQDLDECRAELEHCRRQLQTMTDERDTAETALSNTRDDDYEAAIANVHAYRDLVHVELYDSLQYFNQMFESQATRVAEQSSLLEEPLRHVAGGQVPDDVAADLQYLNGSVGRLGEAALLIQKKLDERLRYMDDTKRRRFEEIERSDLLRHQRQENTIRALRMQVDDLSSFVQREMELDAEKNMRLVHRLRDQMKAKTDKLRGQVDAYRKELRRQRAQIKADEEEHGKTEEAAAELANKDAELAKLESQVHALERQLEEASEKNKDAESANSELDRQVKDLQLKIEERVETERWNIWGDDGSSALLQGATRESQQKVAQLRRELLEAIIRVQTKGMSMAHERKRRRSLRSTLLGCFTSTHGQRRGRENMSLEEVERELAESAQMRPFWRIVDFQRRRALAVSALRREDWTGAAAQIDALKAFNKPSPPWVNEVQAQEVARSIKYLETLSKLKLALHHRADDREVASSLMEQARRSFQEADELSAHQDDSAVAWRSLRESLNQDLDDDDTGRDGGCGCRFKSRKCHKHQADDSRFHHVMEVESEGDVEITQEMSNILAGH</sequence>
<evidence type="ECO:0000313" key="3">
    <source>
        <dbReference type="EMBL" id="TEA13978.1"/>
    </source>
</evidence>
<name>A0A4R8T8Y5_9PEZI</name>
<feature type="region of interest" description="Disordered" evidence="2">
    <location>
        <begin position="930"/>
        <end position="949"/>
    </location>
</feature>
<feature type="coiled-coil region" evidence="1">
    <location>
        <begin position="680"/>
        <end position="714"/>
    </location>
</feature>